<dbReference type="AlphaFoldDB" id="A0AAV6MU61"/>
<protein>
    <recommendedName>
        <fullName evidence="4">Protein kinase domain-containing protein</fullName>
    </recommendedName>
</protein>
<evidence type="ECO:0008006" key="4">
    <source>
        <dbReference type="Google" id="ProtNLM"/>
    </source>
</evidence>
<reference evidence="2 3" key="1">
    <citation type="journal article" date="2021" name="Hortic Res">
        <title>The domestication of Cucurbita argyrosperma as revealed by the genome of its wild relative.</title>
        <authorList>
            <person name="Barrera-Redondo J."/>
            <person name="Sanchez-de la Vega G."/>
            <person name="Aguirre-Liguori J.A."/>
            <person name="Castellanos-Morales G."/>
            <person name="Gutierrez-Guerrero Y.T."/>
            <person name="Aguirre-Dugua X."/>
            <person name="Aguirre-Planter E."/>
            <person name="Tenaillon M.I."/>
            <person name="Lira-Saade R."/>
            <person name="Eguiarte L.E."/>
        </authorList>
    </citation>
    <scope>NUCLEOTIDE SEQUENCE [LARGE SCALE GENOMIC DNA]</scope>
    <source>
        <strain evidence="2">JBR-2021</strain>
    </source>
</reference>
<dbReference type="Proteomes" id="UP000685013">
    <property type="component" value="Chromosome 11"/>
</dbReference>
<dbReference type="EMBL" id="JAGKQH010000011">
    <property type="protein sequence ID" value="KAG6587896.1"/>
    <property type="molecule type" value="Genomic_DNA"/>
</dbReference>
<evidence type="ECO:0000313" key="2">
    <source>
        <dbReference type="EMBL" id="KAG6587896.1"/>
    </source>
</evidence>
<accession>A0AAV6MU61</accession>
<organism evidence="2 3">
    <name type="scientific">Cucurbita argyrosperma subsp. sororia</name>
    <dbReference type="NCBI Taxonomy" id="37648"/>
    <lineage>
        <taxon>Eukaryota</taxon>
        <taxon>Viridiplantae</taxon>
        <taxon>Streptophyta</taxon>
        <taxon>Embryophyta</taxon>
        <taxon>Tracheophyta</taxon>
        <taxon>Spermatophyta</taxon>
        <taxon>Magnoliopsida</taxon>
        <taxon>eudicotyledons</taxon>
        <taxon>Gunneridae</taxon>
        <taxon>Pentapetalae</taxon>
        <taxon>rosids</taxon>
        <taxon>fabids</taxon>
        <taxon>Cucurbitales</taxon>
        <taxon>Cucurbitaceae</taxon>
        <taxon>Cucurbiteae</taxon>
        <taxon>Cucurbita</taxon>
    </lineage>
</organism>
<feature type="region of interest" description="Disordered" evidence="1">
    <location>
        <begin position="1"/>
        <end position="48"/>
    </location>
</feature>
<feature type="non-terminal residue" evidence="2">
    <location>
        <position position="1"/>
    </location>
</feature>
<sequence>MIRISNPETPIVATVGSSAATDPSTTTTNSTTNQNINKPTIPIPGFRNRFTPQRRRVGAAKPDYISLFVNLRKPTQSSAKGLHLIHGHVPKIRLGQRPSNLPGYESLEWCNHELKRGVEALLRIIVLKRALRASQIYVHTTLAQEWLNVASGDPPGRAQRESRRHWRCPRLGSTIKREMSIMKIVRHPHIASLHQVLGGQGYDGAAADILYALMAGHLPLS</sequence>
<evidence type="ECO:0000313" key="3">
    <source>
        <dbReference type="Proteomes" id="UP000685013"/>
    </source>
</evidence>
<keyword evidence="3" id="KW-1185">Reference proteome</keyword>
<comment type="caution">
    <text evidence="2">The sequence shown here is derived from an EMBL/GenBank/DDBJ whole genome shotgun (WGS) entry which is preliminary data.</text>
</comment>
<name>A0AAV6MU61_9ROSI</name>
<feature type="compositionally biased region" description="Low complexity" evidence="1">
    <location>
        <begin position="17"/>
        <end position="33"/>
    </location>
</feature>
<evidence type="ECO:0000256" key="1">
    <source>
        <dbReference type="SAM" id="MobiDB-lite"/>
    </source>
</evidence>
<gene>
    <name evidence="2" type="ORF">SDJN03_16461</name>
</gene>
<proteinExistence type="predicted"/>